<protein>
    <submittedName>
        <fullName evidence="2">Uncharacterized protein</fullName>
    </submittedName>
</protein>
<comment type="caution">
    <text evidence="2">The sequence shown here is derived from an EMBL/GenBank/DDBJ whole genome shotgun (WGS) entry which is preliminary data.</text>
</comment>
<proteinExistence type="predicted"/>
<evidence type="ECO:0000313" key="2">
    <source>
        <dbReference type="EMBL" id="GGM84443.1"/>
    </source>
</evidence>
<reference evidence="2" key="2">
    <citation type="submission" date="2020-09" db="EMBL/GenBank/DDBJ databases">
        <authorList>
            <person name="Sun Q."/>
            <person name="Zhou Y."/>
        </authorList>
    </citation>
    <scope>NUCLEOTIDE SEQUENCE</scope>
    <source>
        <strain evidence="2">CGMCC 4.5737</strain>
    </source>
</reference>
<evidence type="ECO:0000256" key="1">
    <source>
        <dbReference type="SAM" id="MobiDB-lite"/>
    </source>
</evidence>
<dbReference type="RefSeq" id="WP_189062171.1">
    <property type="nucleotide sequence ID" value="NZ_BMMK01000072.1"/>
</dbReference>
<gene>
    <name evidence="2" type="ORF">GCM10012275_63920</name>
</gene>
<feature type="region of interest" description="Disordered" evidence="1">
    <location>
        <begin position="70"/>
        <end position="89"/>
    </location>
</feature>
<organism evidence="2 3">
    <name type="scientific">Longimycelium tulufanense</name>
    <dbReference type="NCBI Taxonomy" id="907463"/>
    <lineage>
        <taxon>Bacteria</taxon>
        <taxon>Bacillati</taxon>
        <taxon>Actinomycetota</taxon>
        <taxon>Actinomycetes</taxon>
        <taxon>Pseudonocardiales</taxon>
        <taxon>Pseudonocardiaceae</taxon>
        <taxon>Longimycelium</taxon>
    </lineage>
</organism>
<keyword evidence="3" id="KW-1185">Reference proteome</keyword>
<dbReference type="EMBL" id="BMMK01000072">
    <property type="protein sequence ID" value="GGM84443.1"/>
    <property type="molecule type" value="Genomic_DNA"/>
</dbReference>
<accession>A0A8J3CF61</accession>
<dbReference type="AlphaFoldDB" id="A0A8J3CF61"/>
<feature type="compositionally biased region" description="Basic and acidic residues" evidence="1">
    <location>
        <begin position="72"/>
        <end position="89"/>
    </location>
</feature>
<evidence type="ECO:0000313" key="3">
    <source>
        <dbReference type="Proteomes" id="UP000637578"/>
    </source>
</evidence>
<reference evidence="2" key="1">
    <citation type="journal article" date="2014" name="Int. J. Syst. Evol. Microbiol.">
        <title>Complete genome sequence of Corynebacterium casei LMG S-19264T (=DSM 44701T), isolated from a smear-ripened cheese.</title>
        <authorList>
            <consortium name="US DOE Joint Genome Institute (JGI-PGF)"/>
            <person name="Walter F."/>
            <person name="Albersmeier A."/>
            <person name="Kalinowski J."/>
            <person name="Ruckert C."/>
        </authorList>
    </citation>
    <scope>NUCLEOTIDE SEQUENCE</scope>
    <source>
        <strain evidence="2">CGMCC 4.5737</strain>
    </source>
</reference>
<dbReference type="Proteomes" id="UP000637578">
    <property type="component" value="Unassembled WGS sequence"/>
</dbReference>
<sequence>MYRIRWPEVVSQAREIVASYEFGVTLRALYYVLFTRGVIPHRDPVYRRLSARLAEARRCGEFPPLIDNVRQGVDRRGEGHRPPHDHAVD</sequence>
<name>A0A8J3CF61_9PSEU</name>